<protein>
    <recommendedName>
        <fullName evidence="5">Cell surface protein</fullName>
    </recommendedName>
</protein>
<dbReference type="OrthoDB" id="247330at2"/>
<organism evidence="3 4">
    <name type="scientific">Crateriforma conspicua</name>
    <dbReference type="NCBI Taxonomy" id="2527996"/>
    <lineage>
        <taxon>Bacteria</taxon>
        <taxon>Pseudomonadati</taxon>
        <taxon>Planctomycetota</taxon>
        <taxon>Planctomycetia</taxon>
        <taxon>Planctomycetales</taxon>
        <taxon>Planctomycetaceae</taxon>
        <taxon>Crateriforma</taxon>
    </lineage>
</organism>
<feature type="region of interest" description="Disordered" evidence="2">
    <location>
        <begin position="1"/>
        <end position="21"/>
    </location>
</feature>
<comment type="caution">
    <text evidence="3">The sequence shown here is derived from an EMBL/GenBank/DDBJ whole genome shotgun (WGS) entry which is preliminary data.</text>
</comment>
<dbReference type="AlphaFoldDB" id="A0A5C6FM62"/>
<name>A0A5C6FM62_9PLAN</name>
<proteinExistence type="predicted"/>
<evidence type="ECO:0000256" key="1">
    <source>
        <dbReference type="SAM" id="Coils"/>
    </source>
</evidence>
<reference evidence="3 4" key="1">
    <citation type="submission" date="2019-02" db="EMBL/GenBank/DDBJ databases">
        <title>Deep-cultivation of Planctomycetes and their phenomic and genomic characterization uncovers novel biology.</title>
        <authorList>
            <person name="Wiegand S."/>
            <person name="Jogler M."/>
            <person name="Boedeker C."/>
            <person name="Pinto D."/>
            <person name="Vollmers J."/>
            <person name="Rivas-Marin E."/>
            <person name="Kohn T."/>
            <person name="Peeters S.H."/>
            <person name="Heuer A."/>
            <person name="Rast P."/>
            <person name="Oberbeckmann S."/>
            <person name="Bunk B."/>
            <person name="Jeske O."/>
            <person name="Meyerdierks A."/>
            <person name="Storesund J.E."/>
            <person name="Kallscheuer N."/>
            <person name="Luecker S."/>
            <person name="Lage O.M."/>
            <person name="Pohl T."/>
            <person name="Merkel B.J."/>
            <person name="Hornburger P."/>
            <person name="Mueller R.-W."/>
            <person name="Bruemmer F."/>
            <person name="Labrenz M."/>
            <person name="Spormann A.M."/>
            <person name="Op Den Camp H."/>
            <person name="Overmann J."/>
            <person name="Amann R."/>
            <person name="Jetten M.S.M."/>
            <person name="Mascher T."/>
            <person name="Medema M.H."/>
            <person name="Devos D.P."/>
            <person name="Kaster A.-K."/>
            <person name="Ovreas L."/>
            <person name="Rohde M."/>
            <person name="Galperin M.Y."/>
            <person name="Jogler C."/>
        </authorList>
    </citation>
    <scope>NUCLEOTIDE SEQUENCE [LARGE SCALE GENOMIC DNA]</scope>
    <source>
        <strain evidence="3 4">V7</strain>
    </source>
</reference>
<dbReference type="Proteomes" id="UP000316476">
    <property type="component" value="Unassembled WGS sequence"/>
</dbReference>
<evidence type="ECO:0000313" key="4">
    <source>
        <dbReference type="Proteomes" id="UP000316476"/>
    </source>
</evidence>
<evidence type="ECO:0008006" key="5">
    <source>
        <dbReference type="Google" id="ProtNLM"/>
    </source>
</evidence>
<gene>
    <name evidence="3" type="ORF">V7x_33340</name>
</gene>
<dbReference type="EMBL" id="SJPZ01000002">
    <property type="protein sequence ID" value="TWU61646.1"/>
    <property type="molecule type" value="Genomic_DNA"/>
</dbReference>
<feature type="coiled-coil region" evidence="1">
    <location>
        <begin position="194"/>
        <end position="246"/>
    </location>
</feature>
<evidence type="ECO:0000313" key="3">
    <source>
        <dbReference type="EMBL" id="TWU61646.1"/>
    </source>
</evidence>
<keyword evidence="1" id="KW-0175">Coiled coil</keyword>
<feature type="compositionally biased region" description="Polar residues" evidence="2">
    <location>
        <begin position="1"/>
        <end position="16"/>
    </location>
</feature>
<accession>A0A5C6FM62</accession>
<evidence type="ECO:0000256" key="2">
    <source>
        <dbReference type="SAM" id="MobiDB-lite"/>
    </source>
</evidence>
<sequence>MSQAQASAPANQTSGVDETRSMREYLDRALDTLKKFGGEDRASAPQELISLLESVRHLDEAKVLAIADVIKHMGSFNAMVRENVESIEVGNRYMEITQMFDSVREDSKRLIGQLDDGKISGTEKISNWWMKLRRGTPSDRFEKIAEVYTDVAKDTKDALGKEEQIMDAYIDFRFALKEAEVLAREILDKQVPVLEDAKNALASTQKALDEYNGTEEAEKSQLELRRDEARQKYEDEDETYQLLKDIAENLEIGYDVGETLITKLKQTHDVKERVYRRAVAFFTTNEHVFTILGTVYTSQHGLHEVTQATEAMKEGVNKGLEDIADLGRELERAALKAGYGSTIDPKSVQKLVDAISGFQVESLEMIAELRKESEESTRAIRATVEEGKKKYMETLAKHARGETGK</sequence>
<dbReference type="RefSeq" id="WP_146414472.1">
    <property type="nucleotide sequence ID" value="NZ_SJPZ01000002.1"/>
</dbReference>